<dbReference type="Pfam" id="PF12776">
    <property type="entry name" value="Myb_DNA-bind_3"/>
    <property type="match status" value="1"/>
</dbReference>
<dbReference type="InterPro" id="IPR024752">
    <property type="entry name" value="Myb/SANT-like_dom"/>
</dbReference>
<dbReference type="AlphaFoldDB" id="A0A8R7PG54"/>
<protein>
    <recommendedName>
        <fullName evidence="1">Myb/SANT-like domain-containing protein</fullName>
    </recommendedName>
</protein>
<evidence type="ECO:0000259" key="1">
    <source>
        <dbReference type="Pfam" id="PF12776"/>
    </source>
</evidence>
<dbReference type="Proteomes" id="UP000015106">
    <property type="component" value="Chromosome 2"/>
</dbReference>
<dbReference type="PANTHER" id="PTHR47069">
    <property type="match status" value="1"/>
</dbReference>
<reference evidence="3" key="1">
    <citation type="journal article" date="2013" name="Nature">
        <title>Draft genome of the wheat A-genome progenitor Triticum urartu.</title>
        <authorList>
            <person name="Ling H.Q."/>
            <person name="Zhao S."/>
            <person name="Liu D."/>
            <person name="Wang J."/>
            <person name="Sun H."/>
            <person name="Zhang C."/>
            <person name="Fan H."/>
            <person name="Li D."/>
            <person name="Dong L."/>
            <person name="Tao Y."/>
            <person name="Gao C."/>
            <person name="Wu H."/>
            <person name="Li Y."/>
            <person name="Cui Y."/>
            <person name="Guo X."/>
            <person name="Zheng S."/>
            <person name="Wang B."/>
            <person name="Yu K."/>
            <person name="Liang Q."/>
            <person name="Yang W."/>
            <person name="Lou X."/>
            <person name="Chen J."/>
            <person name="Feng M."/>
            <person name="Jian J."/>
            <person name="Zhang X."/>
            <person name="Luo G."/>
            <person name="Jiang Y."/>
            <person name="Liu J."/>
            <person name="Wang Z."/>
            <person name="Sha Y."/>
            <person name="Zhang B."/>
            <person name="Wu H."/>
            <person name="Tang D."/>
            <person name="Shen Q."/>
            <person name="Xue P."/>
            <person name="Zou S."/>
            <person name="Wang X."/>
            <person name="Liu X."/>
            <person name="Wang F."/>
            <person name="Yang Y."/>
            <person name="An X."/>
            <person name="Dong Z."/>
            <person name="Zhang K."/>
            <person name="Zhang X."/>
            <person name="Luo M.C."/>
            <person name="Dvorak J."/>
            <person name="Tong Y."/>
            <person name="Wang J."/>
            <person name="Yang H."/>
            <person name="Li Z."/>
            <person name="Wang D."/>
            <person name="Zhang A."/>
            <person name="Wang J."/>
        </authorList>
    </citation>
    <scope>NUCLEOTIDE SEQUENCE</scope>
    <source>
        <strain evidence="3">cv. G1812</strain>
    </source>
</reference>
<feature type="domain" description="Myb/SANT-like" evidence="1">
    <location>
        <begin position="8"/>
        <end position="101"/>
    </location>
</feature>
<dbReference type="EnsemblPlants" id="TuG1812G0200003534.01.T02">
    <property type="protein sequence ID" value="TuG1812G0200003534.01.T02.cds282954"/>
    <property type="gene ID" value="TuG1812G0200003534.01"/>
</dbReference>
<evidence type="ECO:0000313" key="3">
    <source>
        <dbReference type="Proteomes" id="UP000015106"/>
    </source>
</evidence>
<proteinExistence type="predicted"/>
<reference evidence="2" key="2">
    <citation type="submission" date="2018-03" db="EMBL/GenBank/DDBJ databases">
        <title>The Triticum urartu genome reveals the dynamic nature of wheat genome evolution.</title>
        <authorList>
            <person name="Ling H."/>
            <person name="Ma B."/>
            <person name="Shi X."/>
            <person name="Liu H."/>
            <person name="Dong L."/>
            <person name="Sun H."/>
            <person name="Cao Y."/>
            <person name="Gao Q."/>
            <person name="Zheng S."/>
            <person name="Li Y."/>
            <person name="Yu Y."/>
            <person name="Du H."/>
            <person name="Qi M."/>
            <person name="Li Y."/>
            <person name="Yu H."/>
            <person name="Cui Y."/>
            <person name="Wang N."/>
            <person name="Chen C."/>
            <person name="Wu H."/>
            <person name="Zhao Y."/>
            <person name="Zhang J."/>
            <person name="Li Y."/>
            <person name="Zhou W."/>
            <person name="Zhang B."/>
            <person name="Hu W."/>
            <person name="Eijk M."/>
            <person name="Tang J."/>
            <person name="Witsenboer H."/>
            <person name="Zhao S."/>
            <person name="Li Z."/>
            <person name="Zhang A."/>
            <person name="Wang D."/>
            <person name="Liang C."/>
        </authorList>
    </citation>
    <scope>NUCLEOTIDE SEQUENCE [LARGE SCALE GENOMIC DNA]</scope>
    <source>
        <strain evidence="2">cv. G1812</strain>
    </source>
</reference>
<organism evidence="2 3">
    <name type="scientific">Triticum urartu</name>
    <name type="common">Red wild einkorn</name>
    <name type="synonym">Crithodium urartu</name>
    <dbReference type="NCBI Taxonomy" id="4572"/>
    <lineage>
        <taxon>Eukaryota</taxon>
        <taxon>Viridiplantae</taxon>
        <taxon>Streptophyta</taxon>
        <taxon>Embryophyta</taxon>
        <taxon>Tracheophyta</taxon>
        <taxon>Spermatophyta</taxon>
        <taxon>Magnoliopsida</taxon>
        <taxon>Liliopsida</taxon>
        <taxon>Poales</taxon>
        <taxon>Poaceae</taxon>
        <taxon>BOP clade</taxon>
        <taxon>Pooideae</taxon>
        <taxon>Triticodae</taxon>
        <taxon>Triticeae</taxon>
        <taxon>Triticinae</taxon>
        <taxon>Triticum</taxon>
    </lineage>
</organism>
<accession>A0A8R7PG54</accession>
<keyword evidence="3" id="KW-1185">Reference proteome</keyword>
<dbReference type="Gramene" id="TuG1812G0200003534.01.T02">
    <property type="protein sequence ID" value="TuG1812G0200003534.01.T02.cds282954"/>
    <property type="gene ID" value="TuG1812G0200003534.01"/>
</dbReference>
<reference evidence="2" key="3">
    <citation type="submission" date="2022-06" db="UniProtKB">
        <authorList>
            <consortium name="EnsemblPlants"/>
        </authorList>
    </citation>
    <scope>IDENTIFICATION</scope>
</reference>
<dbReference type="PANTHER" id="PTHR47069:SF13">
    <property type="entry name" value="MYB_SANT-LIKE DOMAIN-CONTAINING PROTEIN"/>
    <property type="match status" value="1"/>
</dbReference>
<evidence type="ECO:0000313" key="2">
    <source>
        <dbReference type="EnsemblPlants" id="TuG1812G0200003534.01.T02.cds282954"/>
    </source>
</evidence>
<name>A0A8R7PG54_TRIUA</name>
<sequence>MEKEKANWDAHHITIFYEICKDEVDAGNRPKGCLNRRGYTHLEDKFFDRTRKRCSQNQFKNKWDMLKIQYVQFMLLKNAATGLGWDDVNKTIIADDDWWKIHLKVCTIIYFVSSVYLVASFCLWNC</sequence>